<evidence type="ECO:0000313" key="1">
    <source>
        <dbReference type="EMBL" id="UNP64492.1"/>
    </source>
</evidence>
<dbReference type="Pfam" id="PF05338">
    <property type="entry name" value="DUF717"/>
    <property type="match status" value="1"/>
</dbReference>
<dbReference type="EMBL" id="OK337614">
    <property type="protein sequence ID" value="UNP64492.1"/>
    <property type="molecule type" value="Genomic_DNA"/>
</dbReference>
<evidence type="ECO:0000313" key="2">
    <source>
        <dbReference type="Proteomes" id="UP001142430"/>
    </source>
</evidence>
<reference evidence="1" key="1">
    <citation type="submission" date="2021-09" db="EMBL/GenBank/DDBJ databases">
        <title>The complete genome of the Saguinine gammaherpesvirus 1 (SgGHV-1).</title>
        <authorList>
            <person name="Marti-Carreras J."/>
            <person name="Maes P."/>
        </authorList>
    </citation>
    <scope>NUCLEOTIDE SEQUENCE</scope>
    <source>
        <strain evidence="1">S338D</strain>
    </source>
</reference>
<protein>
    <recommendedName>
        <fullName evidence="3">Protein UL91</fullName>
    </recommendedName>
</protein>
<sequence>MEKAQSTVCSITEKDITDCLIFFEKPLFSLIDIGSGFFDDTDILDAFCLKLDRVCLGLDIAGLECLQLVHHQPTIVNSRGSTH</sequence>
<accession>A0A9Q8QXQ5</accession>
<name>A0A9Q8QXQ5_9GAMA</name>
<organism evidence="1 2">
    <name type="scientific">Saguinine gammaherpesvirus 1</name>
    <dbReference type="NCBI Taxonomy" id="2169901"/>
    <lineage>
        <taxon>Viruses</taxon>
        <taxon>Duplodnaviria</taxon>
        <taxon>Heunggongvirae</taxon>
        <taxon>Peploviricota</taxon>
        <taxon>Herviviricetes</taxon>
        <taxon>Herpesvirales</taxon>
        <taxon>Orthoherpesviridae</taxon>
        <taxon>Gammaherpesvirinae</taxon>
    </lineage>
</organism>
<evidence type="ECO:0008006" key="3">
    <source>
        <dbReference type="Google" id="ProtNLM"/>
    </source>
</evidence>
<dbReference type="InterPro" id="IPR008002">
    <property type="entry name" value="Herpes_Orf30"/>
</dbReference>
<proteinExistence type="predicted"/>
<dbReference type="Proteomes" id="UP001142430">
    <property type="component" value="Segment"/>
</dbReference>